<keyword evidence="2" id="KW-1185">Reference proteome</keyword>
<dbReference type="KEGG" id="tbw:NCTC13354_01588"/>
<organism evidence="1 2">
    <name type="scientific">Trueperella bialowiezensis</name>
    <dbReference type="NCBI Taxonomy" id="312285"/>
    <lineage>
        <taxon>Bacteria</taxon>
        <taxon>Bacillati</taxon>
        <taxon>Actinomycetota</taxon>
        <taxon>Actinomycetes</taxon>
        <taxon>Actinomycetales</taxon>
        <taxon>Actinomycetaceae</taxon>
        <taxon>Trueperella</taxon>
    </lineage>
</organism>
<sequence>MRCARCDYIFQVDWEWLDLWSQGSRSCPKCDEPSDSEDCARPYIYDYEPVLNDDVLRSQAWFHTTHIENWPPRDYDPISQLAPDSIPRLRRQINLDQWAARQKTKALHLGTYESAVHNVYRRIGDQRDGGKPIYLYRVALRDDVVIRPDWVVDPSKFGGDIQADAVCRDPETVARYVNYHEDPGSISLAIRPEAIRAVQELPVLSIPTSDVEINQIVSRLNEATQRPLLPKQMIGRLELKSDRSPVIAEANEIVQEKTEGLPWPLRDHLRHGALESFDEQEPGDWAHWLLTCLSLVYQPARVMDLLNRKPWRIIFETGSGQYPV</sequence>
<name>A0A3S4UZU8_9ACTO</name>
<evidence type="ECO:0000313" key="1">
    <source>
        <dbReference type="EMBL" id="VEI13865.1"/>
    </source>
</evidence>
<proteinExistence type="predicted"/>
<accession>A0A3S4UZU8</accession>
<reference evidence="1 2" key="1">
    <citation type="submission" date="2018-12" db="EMBL/GenBank/DDBJ databases">
        <authorList>
            <consortium name="Pathogen Informatics"/>
        </authorList>
    </citation>
    <scope>NUCLEOTIDE SEQUENCE [LARGE SCALE GENOMIC DNA]</scope>
    <source>
        <strain evidence="1 2">NCTC13354</strain>
    </source>
</reference>
<dbReference type="Proteomes" id="UP000269542">
    <property type="component" value="Chromosome"/>
</dbReference>
<gene>
    <name evidence="1" type="ORF">NCTC13354_01588</name>
</gene>
<evidence type="ECO:0000313" key="2">
    <source>
        <dbReference type="Proteomes" id="UP000269542"/>
    </source>
</evidence>
<protein>
    <submittedName>
        <fullName evidence="1">Uncharacterized protein</fullName>
    </submittedName>
</protein>
<dbReference type="AlphaFoldDB" id="A0A3S4UZU8"/>
<dbReference type="EMBL" id="LR134476">
    <property type="protein sequence ID" value="VEI13865.1"/>
    <property type="molecule type" value="Genomic_DNA"/>
</dbReference>